<dbReference type="InterPro" id="IPR007320">
    <property type="entry name" value="PDCD2_C"/>
</dbReference>
<keyword evidence="3" id="KW-0862">Zinc</keyword>
<gene>
    <name evidence="6" type="ORF">TSPI_01603</name>
    <name evidence="7" type="ORF">TSPI_07450</name>
</gene>
<evidence type="ECO:0000256" key="2">
    <source>
        <dbReference type="ARBA" id="ARBA00022771"/>
    </source>
</evidence>
<evidence type="ECO:0000313" key="6">
    <source>
        <dbReference type="EMBL" id="KAL1241134.1"/>
    </source>
</evidence>
<evidence type="ECO:0000256" key="4">
    <source>
        <dbReference type="PROSITE-ProRule" id="PRU00134"/>
    </source>
</evidence>
<name>A0ABR3KPG7_TRISP</name>
<keyword evidence="8" id="KW-1185">Reference proteome</keyword>
<keyword evidence="2 4" id="KW-0863">Zinc-finger</keyword>
<dbReference type="PANTHER" id="PTHR12298:SF4">
    <property type="entry name" value="PROGRAMMED CELL DEATH PROTEIN 2"/>
    <property type="match status" value="1"/>
</dbReference>
<dbReference type="PROSITE" id="PS01360">
    <property type="entry name" value="ZF_MYND_1"/>
    <property type="match status" value="1"/>
</dbReference>
<sequence length="339" mass="38843">MPVELGYAEEQDSVVLESPFFPSKFGGKPSWLSLANIPTAERVLCSGCSQPMVFLLQLYAPDSGVKHAFHRSLFVFICRQIDCWNGACTTGETIKVFRSQLGRENSFYNNYPLKAYSDEGDRAVERVRREALKRCILCGLGGDEICDQCHAVHYCSKVHRQFHWSTVHERQCGGEVVDSAANDDTVQLLLFHELGLTIERELYREKEKTKERPLEERMDEYRDVCSRNGYGQNWEAENEQGGELSDLVKMPDKDFKRFSSRIEQNPKQVVRYERNGEPLWAGKDVPVEIPKCEFLMDVDSVEAGGIDWATVCVYTCSASCDLSGRDYAQEYVWKQMYNE</sequence>
<dbReference type="PROSITE" id="PS50865">
    <property type="entry name" value="ZF_MYND_2"/>
    <property type="match status" value="1"/>
</dbReference>
<dbReference type="Pfam" id="PF04194">
    <property type="entry name" value="PDCD2_C"/>
    <property type="match status" value="1"/>
</dbReference>
<evidence type="ECO:0000313" key="7">
    <source>
        <dbReference type="EMBL" id="KAL1242140.1"/>
    </source>
</evidence>
<keyword evidence="1" id="KW-0479">Metal-binding</keyword>
<reference evidence="7" key="1">
    <citation type="submission" date="2024-06" db="EMBL/GenBank/DDBJ databases">
        <authorList>
            <person name="Korhonen P.K."/>
            <person name="La Rosa G."/>
            <person name="Gomez-Morales M.A."/>
            <person name="Tosini F."/>
            <person name="Sumanam S."/>
            <person name="Young N.D."/>
            <person name="Chang B.C."/>
            <person name="Gasser R.B."/>
        </authorList>
    </citation>
    <scope>NUCLEOTIDE SEQUENCE</scope>
    <source>
        <strain evidence="7">ISS534</strain>
    </source>
</reference>
<dbReference type="Gene3D" id="6.10.140.2220">
    <property type="match status" value="1"/>
</dbReference>
<dbReference type="PANTHER" id="PTHR12298">
    <property type="entry name" value="PCDC2 PROGRAMMED CELL DEATH PROTEIN 2 -RELATED"/>
    <property type="match status" value="1"/>
</dbReference>
<organism evidence="7 8">
    <name type="scientific">Trichinella spiralis</name>
    <name type="common">Trichina worm</name>
    <dbReference type="NCBI Taxonomy" id="6334"/>
    <lineage>
        <taxon>Eukaryota</taxon>
        <taxon>Metazoa</taxon>
        <taxon>Ecdysozoa</taxon>
        <taxon>Nematoda</taxon>
        <taxon>Enoplea</taxon>
        <taxon>Dorylaimia</taxon>
        <taxon>Trichinellida</taxon>
        <taxon>Trichinellidae</taxon>
        <taxon>Trichinella</taxon>
    </lineage>
</organism>
<evidence type="ECO:0000313" key="8">
    <source>
        <dbReference type="Proteomes" id="UP001558632"/>
    </source>
</evidence>
<feature type="domain" description="MYND-type" evidence="5">
    <location>
        <begin position="135"/>
        <end position="172"/>
    </location>
</feature>
<dbReference type="EMBL" id="JBEUSY010000223">
    <property type="protein sequence ID" value="KAL1242140.1"/>
    <property type="molecule type" value="Genomic_DNA"/>
</dbReference>
<accession>A0ABR3KPG7</accession>
<protein>
    <submittedName>
        <fullName evidence="7">Programmed cell death protein</fullName>
    </submittedName>
</protein>
<dbReference type="SUPFAM" id="SSF144232">
    <property type="entry name" value="HIT/MYND zinc finger-like"/>
    <property type="match status" value="1"/>
</dbReference>
<evidence type="ECO:0000256" key="1">
    <source>
        <dbReference type="ARBA" id="ARBA00022723"/>
    </source>
</evidence>
<dbReference type="InterPro" id="IPR002893">
    <property type="entry name" value="Znf_MYND"/>
</dbReference>
<evidence type="ECO:0000259" key="5">
    <source>
        <dbReference type="PROSITE" id="PS50865"/>
    </source>
</evidence>
<dbReference type="Pfam" id="PF01753">
    <property type="entry name" value="zf-MYND"/>
    <property type="match status" value="1"/>
</dbReference>
<comment type="caution">
    <text evidence="7">The sequence shown here is derived from an EMBL/GenBank/DDBJ whole genome shotgun (WGS) entry which is preliminary data.</text>
</comment>
<proteinExistence type="predicted"/>
<dbReference type="Proteomes" id="UP001558632">
    <property type="component" value="Unassembled WGS sequence"/>
</dbReference>
<dbReference type="EMBL" id="JBEUSY010000252">
    <property type="protein sequence ID" value="KAL1241134.1"/>
    <property type="molecule type" value="Genomic_DNA"/>
</dbReference>
<reference evidence="7 8" key="2">
    <citation type="submission" date="2024-07" db="EMBL/GenBank/DDBJ databases">
        <title>Enhanced genomic and transcriptomic resources for Trichinella pseudospiralis and T. spiralis underpin the discovery of pronounced molecular differences between stages and species.</title>
        <authorList>
            <person name="Pasi K.K."/>
            <person name="La Rosa G."/>
            <person name="Gomez-Morales M.A."/>
            <person name="Tosini F."/>
            <person name="Sumanam S."/>
            <person name="Young N.D."/>
            <person name="Chang B.C."/>
            <person name="Robin G.B."/>
        </authorList>
    </citation>
    <scope>NUCLEOTIDE SEQUENCE [LARGE SCALE GENOMIC DNA]</scope>
    <source>
        <strain evidence="7">ISS534</strain>
    </source>
</reference>
<evidence type="ECO:0000256" key="3">
    <source>
        <dbReference type="ARBA" id="ARBA00022833"/>
    </source>
</evidence>